<evidence type="ECO:0000313" key="3">
    <source>
        <dbReference type="EMBL" id="XBH08322.1"/>
    </source>
</evidence>
<dbReference type="Gene3D" id="2.40.160.180">
    <property type="entry name" value="Carbohydrate-selective porin OprB"/>
    <property type="match status" value="1"/>
</dbReference>
<comment type="similarity">
    <text evidence="1 2">Belongs to the OprB family.</text>
</comment>
<dbReference type="InterPro" id="IPR007049">
    <property type="entry name" value="Carb-sel_porin_OprB"/>
</dbReference>
<dbReference type="GO" id="GO:0015288">
    <property type="term" value="F:porin activity"/>
    <property type="evidence" value="ECO:0007669"/>
    <property type="project" value="InterPro"/>
</dbReference>
<dbReference type="GO" id="GO:0016020">
    <property type="term" value="C:membrane"/>
    <property type="evidence" value="ECO:0007669"/>
    <property type="project" value="InterPro"/>
</dbReference>
<dbReference type="EMBL" id="CP155447">
    <property type="protein sequence ID" value="XBH08322.1"/>
    <property type="molecule type" value="Genomic_DNA"/>
</dbReference>
<dbReference type="GO" id="GO:0008643">
    <property type="term" value="P:carbohydrate transport"/>
    <property type="evidence" value="ECO:0007669"/>
    <property type="project" value="InterPro"/>
</dbReference>
<sequence>MFFGKLNALNGDREKFLKYPLTSRFWNAAFNFNLALDRYPYSAPGAGFYVAPERGPSLAFLVLDSYNSPRTSGFENLGRNGVFLYAEAKQPTKFFGLPGRQILAGLYGTGSFTDLAPASFIGLPKTTTVAPEKAGTWTLLWHVEQQLWVDPDNPERSLGLYIQTGLGDGNPNPIRGFLSVALCGNSPLSGREGDLYGIGYYDLGLSSQAKRQWEGLRDERGVELFYNLRVAPGCHLTPDLQVLHPGLGPGDTALMFGVRMKLDF</sequence>
<accession>A0AAU7CT59</accession>
<evidence type="ECO:0000256" key="1">
    <source>
        <dbReference type="ARBA" id="ARBA00008769"/>
    </source>
</evidence>
<dbReference type="PANTHER" id="PTHR37944">
    <property type="entry name" value="PORIN B"/>
    <property type="match status" value="1"/>
</dbReference>
<reference evidence="3" key="1">
    <citation type="submission" date="2024-05" db="EMBL/GenBank/DDBJ databases">
        <title>Planctomycetes of the genus Singulisphaera possess chitinolytic capabilities.</title>
        <authorList>
            <person name="Ivanova A."/>
        </authorList>
    </citation>
    <scope>NUCLEOTIDE SEQUENCE</scope>
    <source>
        <strain evidence="3">Ch08T</strain>
    </source>
</reference>
<gene>
    <name evidence="3" type="ORF">V5E97_13225</name>
</gene>
<organism evidence="3">
    <name type="scientific">Singulisphaera sp. Ch08</name>
    <dbReference type="NCBI Taxonomy" id="3120278"/>
    <lineage>
        <taxon>Bacteria</taxon>
        <taxon>Pseudomonadati</taxon>
        <taxon>Planctomycetota</taxon>
        <taxon>Planctomycetia</taxon>
        <taxon>Isosphaerales</taxon>
        <taxon>Isosphaeraceae</taxon>
        <taxon>Singulisphaera</taxon>
    </lineage>
</organism>
<dbReference type="AlphaFoldDB" id="A0AAU7CT59"/>
<evidence type="ECO:0000256" key="2">
    <source>
        <dbReference type="RuleBase" id="RU363072"/>
    </source>
</evidence>
<dbReference type="InterPro" id="IPR038673">
    <property type="entry name" value="OprB_sf"/>
</dbReference>
<dbReference type="RefSeq" id="WP_406701154.1">
    <property type="nucleotide sequence ID" value="NZ_CP155447.1"/>
</dbReference>
<name>A0AAU7CT59_9BACT</name>
<protein>
    <submittedName>
        <fullName evidence="3">Carbohydrate porin</fullName>
    </submittedName>
</protein>
<dbReference type="Pfam" id="PF04966">
    <property type="entry name" value="OprB"/>
    <property type="match status" value="1"/>
</dbReference>
<dbReference type="InterPro" id="IPR052932">
    <property type="entry name" value="OprB_Porin"/>
</dbReference>
<proteinExistence type="inferred from homology"/>
<dbReference type="PANTHER" id="PTHR37944:SF1">
    <property type="entry name" value="PORIN B"/>
    <property type="match status" value="1"/>
</dbReference>